<dbReference type="Proteomes" id="UP000326029">
    <property type="component" value="Chromosome"/>
</dbReference>
<sequence>MALGPLERGSDGFWGLGDRERNPSGRHVVLLPEGLEQRHDGVRQVMVPWSRFMTIHAVGPRFEGRHRIGPVVRATLRDPYEVWEARFTRHAHRYRTAHVLLLDELFVQTAEAKETARLGDPDWLAAVVERLAPQSPWTRKALRSAVAEAREA</sequence>
<evidence type="ECO:0000313" key="1">
    <source>
        <dbReference type="EMBL" id="GGR12347.1"/>
    </source>
</evidence>
<keyword evidence="3" id="KW-1185">Reference proteome</keyword>
<protein>
    <recommendedName>
        <fullName evidence="5">Transcriptional regulator</fullName>
    </recommendedName>
</protein>
<organism evidence="1 4">
    <name type="scientific">Streptomyces cinereoruber</name>
    <dbReference type="NCBI Taxonomy" id="67260"/>
    <lineage>
        <taxon>Bacteria</taxon>
        <taxon>Bacillati</taxon>
        <taxon>Actinomycetota</taxon>
        <taxon>Actinomycetes</taxon>
        <taxon>Kitasatosporales</taxon>
        <taxon>Streptomycetaceae</taxon>
        <taxon>Streptomyces</taxon>
    </lineage>
</organism>
<name>A0AAV4KDQ3_9ACTN</name>
<gene>
    <name evidence="2" type="ORF">CP977_32645</name>
    <name evidence="1" type="ORF">GCM10010497_12910</name>
</gene>
<reference evidence="1 4" key="1">
    <citation type="journal article" date="2014" name="Int. J. Syst. Evol. Microbiol.">
        <title>Complete genome sequence of Corynebacterium casei LMG S-19264T (=DSM 44701T), isolated from a smear-ripened cheese.</title>
        <authorList>
            <consortium name="US DOE Joint Genome Institute (JGI-PGF)"/>
            <person name="Walter F."/>
            <person name="Albersmeier A."/>
            <person name="Kalinowski J."/>
            <person name="Ruckert C."/>
        </authorList>
    </citation>
    <scope>NUCLEOTIDE SEQUENCE [LARGE SCALE GENOMIC DNA]</scope>
    <source>
        <strain evidence="1 4">JCM 4205</strain>
    </source>
</reference>
<dbReference type="AlphaFoldDB" id="A0AAV4KDQ3"/>
<reference evidence="1" key="3">
    <citation type="submission" date="2023-08" db="EMBL/GenBank/DDBJ databases">
        <authorList>
            <person name="Sun Q."/>
            <person name="Ohkuma M."/>
        </authorList>
    </citation>
    <scope>NUCLEOTIDE SEQUENCE</scope>
    <source>
        <strain evidence="1">JCM 4205</strain>
    </source>
</reference>
<dbReference type="Proteomes" id="UP000642014">
    <property type="component" value="Unassembled WGS sequence"/>
</dbReference>
<dbReference type="GeneID" id="95458505"/>
<evidence type="ECO:0008006" key="5">
    <source>
        <dbReference type="Google" id="ProtNLM"/>
    </source>
</evidence>
<reference evidence="2 3" key="2">
    <citation type="submission" date="2017-09" db="EMBL/GenBank/DDBJ databases">
        <authorList>
            <person name="Lee N."/>
            <person name="Cho B.-K."/>
        </authorList>
    </citation>
    <scope>NUCLEOTIDE SEQUENCE [LARGE SCALE GENOMIC DNA]</scope>
    <source>
        <strain evidence="2 3">ATCC 19740</strain>
    </source>
</reference>
<dbReference type="EMBL" id="CP023693">
    <property type="protein sequence ID" value="QEV36341.1"/>
    <property type="molecule type" value="Genomic_DNA"/>
</dbReference>
<evidence type="ECO:0000313" key="2">
    <source>
        <dbReference type="EMBL" id="QEV36341.1"/>
    </source>
</evidence>
<dbReference type="RefSeq" id="WP_062760118.1">
    <property type="nucleotide sequence ID" value="NZ_BMSJ01000002.1"/>
</dbReference>
<evidence type="ECO:0000313" key="3">
    <source>
        <dbReference type="Proteomes" id="UP000326029"/>
    </source>
</evidence>
<evidence type="ECO:0000313" key="4">
    <source>
        <dbReference type="Proteomes" id="UP000642014"/>
    </source>
</evidence>
<accession>A0AAV4KDQ3</accession>
<proteinExistence type="predicted"/>
<dbReference type="EMBL" id="BMSJ01000002">
    <property type="protein sequence ID" value="GGR12347.1"/>
    <property type="molecule type" value="Genomic_DNA"/>
</dbReference>